<dbReference type="EMBL" id="FUXX01000002">
    <property type="protein sequence ID" value="SKA57230.1"/>
    <property type="molecule type" value="Genomic_DNA"/>
</dbReference>
<feature type="domain" description="AB hydrolase-1" evidence="1">
    <location>
        <begin position="39"/>
        <end position="250"/>
    </location>
</feature>
<name>A0A1T4UX28_9GAMM</name>
<protein>
    <submittedName>
        <fullName evidence="2">Pimeloyl-[acyl-carrier protein] methyl ester esterase</fullName>
    </submittedName>
</protein>
<gene>
    <name evidence="2" type="ORF">SAMN02745213_00165</name>
</gene>
<dbReference type="STRING" id="83771.SAMN02910357_00731"/>
<proteinExistence type="predicted"/>
<dbReference type="RefSeq" id="WP_078927805.1">
    <property type="nucleotide sequence ID" value="NZ_FUXX01000002.1"/>
</dbReference>
<organism evidence="2 3">
    <name type="scientific">Succinivibrio dextrinosolvens DSM 3072</name>
    <dbReference type="NCBI Taxonomy" id="1123324"/>
    <lineage>
        <taxon>Bacteria</taxon>
        <taxon>Pseudomonadati</taxon>
        <taxon>Pseudomonadota</taxon>
        <taxon>Gammaproteobacteria</taxon>
        <taxon>Aeromonadales</taxon>
        <taxon>Succinivibrionaceae</taxon>
        <taxon>Succinivibrio</taxon>
    </lineage>
</organism>
<sequence>MRATDNLKLGCTCYGNPDAQPIAVTPGWATDSNFLLPFKELFKDYYLILIDMPGYGKSKSLAKFATDLRHGANLLLNTVPDNTIMISWSLSTLAAARACATDDSGKIKKLITVCGTPRFPADPYWPGFDYKYVLKCLNLFDEGKNVRNIKLFFKLQTQSHLLSKEQSQFLMDCYEQMGDIDTEVLKSGLMNMAHTDYREAMLTLKIPCLHIFGGKDRLVKPELSKKLNIPPYHRCCVLENSAHTPFLTEPDLLGRTIRNFIEKN</sequence>
<dbReference type="InterPro" id="IPR029058">
    <property type="entry name" value="AB_hydrolase_fold"/>
</dbReference>
<reference evidence="3" key="1">
    <citation type="submission" date="2017-02" db="EMBL/GenBank/DDBJ databases">
        <authorList>
            <person name="Varghese N."/>
            <person name="Submissions S."/>
        </authorList>
    </citation>
    <scope>NUCLEOTIDE SEQUENCE [LARGE SCALE GENOMIC DNA]</scope>
    <source>
        <strain evidence="3">DSM 3072</strain>
    </source>
</reference>
<dbReference type="SUPFAM" id="SSF53474">
    <property type="entry name" value="alpha/beta-Hydrolases"/>
    <property type="match status" value="1"/>
</dbReference>
<evidence type="ECO:0000313" key="3">
    <source>
        <dbReference type="Proteomes" id="UP000242432"/>
    </source>
</evidence>
<dbReference type="Gene3D" id="3.40.50.1820">
    <property type="entry name" value="alpha/beta hydrolase"/>
    <property type="match status" value="1"/>
</dbReference>
<dbReference type="InterPro" id="IPR000073">
    <property type="entry name" value="AB_hydrolase_1"/>
</dbReference>
<evidence type="ECO:0000259" key="1">
    <source>
        <dbReference type="Pfam" id="PF00561"/>
    </source>
</evidence>
<keyword evidence="3" id="KW-1185">Reference proteome</keyword>
<dbReference type="Proteomes" id="UP000242432">
    <property type="component" value="Unassembled WGS sequence"/>
</dbReference>
<dbReference type="AlphaFoldDB" id="A0A1T4UX28"/>
<dbReference type="Pfam" id="PF00561">
    <property type="entry name" value="Abhydrolase_1"/>
    <property type="match status" value="1"/>
</dbReference>
<accession>A0A1T4UX28</accession>
<evidence type="ECO:0000313" key="2">
    <source>
        <dbReference type="EMBL" id="SKA57230.1"/>
    </source>
</evidence>